<dbReference type="STRING" id="665467.SAMN02982931_00897"/>
<keyword evidence="3" id="KW-0732">Signal</keyword>
<reference evidence="5 6" key="1">
    <citation type="submission" date="2016-10" db="EMBL/GenBank/DDBJ databases">
        <authorList>
            <person name="de Groot N.N."/>
        </authorList>
    </citation>
    <scope>NUCLEOTIDE SEQUENCE [LARGE SCALE GENOMIC DNA]</scope>
    <source>
        <strain evidence="5 6">ATCC 35022</strain>
    </source>
</reference>
<gene>
    <name evidence="5" type="ORF">SAMN02982931_00897</name>
</gene>
<evidence type="ECO:0000313" key="6">
    <source>
        <dbReference type="Proteomes" id="UP000199071"/>
    </source>
</evidence>
<dbReference type="InterPro" id="IPR028082">
    <property type="entry name" value="Peripla_BP_I"/>
</dbReference>
<name>A0A1G6AV30_9HYPH</name>
<proteinExistence type="inferred from homology"/>
<dbReference type="Gene3D" id="3.40.50.2300">
    <property type="match status" value="2"/>
</dbReference>
<dbReference type="InterPro" id="IPR050555">
    <property type="entry name" value="Bact_Solute-Bind_Prot2"/>
</dbReference>
<comment type="similarity">
    <text evidence="2">Belongs to the bacterial solute-binding protein 2 family.</text>
</comment>
<organism evidence="5 6">
    <name type="scientific">Bauldia litoralis</name>
    <dbReference type="NCBI Taxonomy" id="665467"/>
    <lineage>
        <taxon>Bacteria</taxon>
        <taxon>Pseudomonadati</taxon>
        <taxon>Pseudomonadota</taxon>
        <taxon>Alphaproteobacteria</taxon>
        <taxon>Hyphomicrobiales</taxon>
        <taxon>Kaistiaceae</taxon>
        <taxon>Bauldia</taxon>
    </lineage>
</organism>
<feature type="domain" description="Periplasmic binding protein" evidence="4">
    <location>
        <begin position="34"/>
        <end position="314"/>
    </location>
</feature>
<dbReference type="EMBL" id="FMXQ01000002">
    <property type="protein sequence ID" value="SDB12192.1"/>
    <property type="molecule type" value="Genomic_DNA"/>
</dbReference>
<dbReference type="InterPro" id="IPR025997">
    <property type="entry name" value="SBP_2_dom"/>
</dbReference>
<evidence type="ECO:0000256" key="1">
    <source>
        <dbReference type="ARBA" id="ARBA00004418"/>
    </source>
</evidence>
<dbReference type="CDD" id="cd06314">
    <property type="entry name" value="PBP1_tmGBP"/>
    <property type="match status" value="1"/>
</dbReference>
<dbReference type="GO" id="GO:0030246">
    <property type="term" value="F:carbohydrate binding"/>
    <property type="evidence" value="ECO:0007669"/>
    <property type="project" value="TreeGrafter"/>
</dbReference>
<dbReference type="RefSeq" id="WP_090875038.1">
    <property type="nucleotide sequence ID" value="NZ_FMXQ01000002.1"/>
</dbReference>
<evidence type="ECO:0000256" key="3">
    <source>
        <dbReference type="SAM" id="SignalP"/>
    </source>
</evidence>
<sequence length="341" mass="35980">MKKILKGSALIAAAMMAGAVFAGQASADHKKVVVAVVPKNLNNPFFDQAKFGCEKAVEEIGADKVECVFIGPPEHGGGDEQIQIVADLIAKGVDGIGVAPSNAAAMASVLPQAKEAGIPVLTWDSDLLPEHADMRTAYIGTYNYDIGTNLAKLAMEIKPDGGTVCIQSGGAAAANHNERMQGIRDVLGGMSDTKAPGERLTGQNGWTEVDGCPLYTNDDFPLSVQQLEDILIKYPDLDAFIPTGGFPQFVPDAYRAVASKYKDKIADGSLALVVADTLPVQIDLMKEGLSAGQVGQRPFEMGYKVIYAIYDMAHDKDAPADPTYTGLDVCTPDNVDTCIGG</sequence>
<accession>A0A1G6AV30</accession>
<comment type="subcellular location">
    <subcellularLocation>
        <location evidence="1">Periplasm</location>
    </subcellularLocation>
</comment>
<feature type="signal peptide" evidence="3">
    <location>
        <begin position="1"/>
        <end position="22"/>
    </location>
</feature>
<dbReference type="GO" id="GO:0030288">
    <property type="term" value="C:outer membrane-bounded periplasmic space"/>
    <property type="evidence" value="ECO:0007669"/>
    <property type="project" value="TreeGrafter"/>
</dbReference>
<keyword evidence="6" id="KW-1185">Reference proteome</keyword>
<dbReference type="PANTHER" id="PTHR30036:SF7">
    <property type="entry name" value="ABC TRANSPORTER PERIPLASMIC-BINDING PROTEIN YPHF"/>
    <property type="match status" value="1"/>
</dbReference>
<dbReference type="PANTHER" id="PTHR30036">
    <property type="entry name" value="D-XYLOSE-BINDING PERIPLASMIC PROTEIN"/>
    <property type="match status" value="1"/>
</dbReference>
<dbReference type="AlphaFoldDB" id="A0A1G6AV30"/>
<protein>
    <submittedName>
        <fullName evidence="5">Ribose transport system substrate-binding protein</fullName>
    </submittedName>
</protein>
<evidence type="ECO:0000259" key="4">
    <source>
        <dbReference type="Pfam" id="PF13407"/>
    </source>
</evidence>
<dbReference type="Pfam" id="PF13407">
    <property type="entry name" value="Peripla_BP_4"/>
    <property type="match status" value="1"/>
</dbReference>
<feature type="chain" id="PRO_5011666255" evidence="3">
    <location>
        <begin position="23"/>
        <end position="341"/>
    </location>
</feature>
<evidence type="ECO:0000256" key="2">
    <source>
        <dbReference type="ARBA" id="ARBA00007639"/>
    </source>
</evidence>
<evidence type="ECO:0000313" key="5">
    <source>
        <dbReference type="EMBL" id="SDB12192.1"/>
    </source>
</evidence>
<dbReference type="Proteomes" id="UP000199071">
    <property type="component" value="Unassembled WGS sequence"/>
</dbReference>
<dbReference type="SUPFAM" id="SSF53822">
    <property type="entry name" value="Periplasmic binding protein-like I"/>
    <property type="match status" value="1"/>
</dbReference>
<dbReference type="OrthoDB" id="3189720at2"/>